<dbReference type="SUPFAM" id="SSF48264">
    <property type="entry name" value="Cytochrome P450"/>
    <property type="match status" value="1"/>
</dbReference>
<dbReference type="Proteomes" id="UP000011083">
    <property type="component" value="Unassembled WGS sequence"/>
</dbReference>
<dbReference type="Gene3D" id="1.10.630.10">
    <property type="entry name" value="Cytochrome P450"/>
    <property type="match status" value="1"/>
</dbReference>
<dbReference type="GO" id="GO:0016705">
    <property type="term" value="F:oxidoreductase activity, acting on paired donors, with incorporation or reduction of molecular oxygen"/>
    <property type="evidence" value="ECO:0007669"/>
    <property type="project" value="InterPro"/>
</dbReference>
<dbReference type="InterPro" id="IPR050196">
    <property type="entry name" value="Cytochrome_P450_Monoox"/>
</dbReference>
<dbReference type="GO" id="GO:0020037">
    <property type="term" value="F:heme binding"/>
    <property type="evidence" value="ECO:0007669"/>
    <property type="project" value="InterPro"/>
</dbReference>
<dbReference type="PRINTS" id="PR00385">
    <property type="entry name" value="P450"/>
</dbReference>
<feature type="transmembrane region" description="Helical" evidence="8">
    <location>
        <begin position="6"/>
        <end position="30"/>
    </location>
</feature>
<dbReference type="KEGG" id="acan:ACA1_338060"/>
<evidence type="ECO:0000256" key="4">
    <source>
        <dbReference type="ARBA" id="ARBA00023002"/>
    </source>
</evidence>
<dbReference type="VEuPathDB" id="AmoebaDB:ACA1_338060"/>
<dbReference type="PRINTS" id="PR00463">
    <property type="entry name" value="EP450I"/>
</dbReference>
<keyword evidence="6" id="KW-0503">Monooxygenase</keyword>
<keyword evidence="8" id="KW-0812">Transmembrane</keyword>
<dbReference type="InterPro" id="IPR036396">
    <property type="entry name" value="Cyt_P450_sf"/>
</dbReference>
<reference evidence="9 10" key="1">
    <citation type="journal article" date="2013" name="Genome Biol.">
        <title>Genome of Acanthamoeba castellanii highlights extensive lateral gene transfer and early evolution of tyrosine kinase signaling.</title>
        <authorList>
            <person name="Clarke M."/>
            <person name="Lohan A.J."/>
            <person name="Liu B."/>
            <person name="Lagkouvardos I."/>
            <person name="Roy S."/>
            <person name="Zafar N."/>
            <person name="Bertelli C."/>
            <person name="Schilde C."/>
            <person name="Kianianmomeni A."/>
            <person name="Burglin T.R."/>
            <person name="Frech C."/>
            <person name="Turcotte B."/>
            <person name="Kopec K.O."/>
            <person name="Synnott J.M."/>
            <person name="Choo C."/>
            <person name="Paponov I."/>
            <person name="Finkler A."/>
            <person name="Soon Heng Tan C."/>
            <person name="Hutchins A.P."/>
            <person name="Weinmeier T."/>
            <person name="Rattei T."/>
            <person name="Chu J.S."/>
            <person name="Gimenez G."/>
            <person name="Irimia M."/>
            <person name="Rigden D.J."/>
            <person name="Fitzpatrick D.A."/>
            <person name="Lorenzo-Morales J."/>
            <person name="Bateman A."/>
            <person name="Chiu C.H."/>
            <person name="Tang P."/>
            <person name="Hegemann P."/>
            <person name="Fromm H."/>
            <person name="Raoult D."/>
            <person name="Greub G."/>
            <person name="Miranda-Saavedra D."/>
            <person name="Chen N."/>
            <person name="Nash P."/>
            <person name="Ginger M.L."/>
            <person name="Horn M."/>
            <person name="Schaap P."/>
            <person name="Caler L."/>
            <person name="Loftus B."/>
        </authorList>
    </citation>
    <scope>NUCLEOTIDE SEQUENCE [LARGE SCALE GENOMIC DNA]</scope>
    <source>
        <strain evidence="9 10">Neff</strain>
    </source>
</reference>
<dbReference type="InterPro" id="IPR001128">
    <property type="entry name" value="Cyt_P450"/>
</dbReference>
<dbReference type="PANTHER" id="PTHR24291:SF50">
    <property type="entry name" value="BIFUNCTIONAL ALBAFLAVENONE MONOOXYGENASE_TERPENE SYNTHASE"/>
    <property type="match status" value="1"/>
</dbReference>
<comment type="cofactor">
    <cofactor evidence="7">
        <name>heme</name>
        <dbReference type="ChEBI" id="CHEBI:30413"/>
    </cofactor>
</comment>
<accession>L8GDK6</accession>
<dbReference type="InterPro" id="IPR002401">
    <property type="entry name" value="Cyt_P450_E_grp-I"/>
</dbReference>
<proteinExistence type="inferred from homology"/>
<keyword evidence="8" id="KW-1133">Transmembrane helix</keyword>
<evidence type="ECO:0000313" key="10">
    <source>
        <dbReference type="Proteomes" id="UP000011083"/>
    </source>
</evidence>
<evidence type="ECO:0000256" key="3">
    <source>
        <dbReference type="ARBA" id="ARBA00022723"/>
    </source>
</evidence>
<dbReference type="PANTHER" id="PTHR24291">
    <property type="entry name" value="CYTOCHROME P450 FAMILY 4"/>
    <property type="match status" value="1"/>
</dbReference>
<dbReference type="OrthoDB" id="19324at2759"/>
<sequence>MLGLSGAMSAVVLLVVSVPITFLALLVWVTSRFPKTTMPMPPGRSKIWGSLPALLGPTDPANPLFDASFSHWHRVADVTNILLLSKLGKLVCYDVTLPAATRMLLVSDLDLIKQVIADDPPKADYNINVFLGQGLVSAGGDVWRHDRRLLNPAFNKRFLRDFVFPSVVKHATTMGSQLEQVEAYTKTDINDYFRRMTLDIISEATMGRDYGLQKTPDHPLLVLMMDVFEELSQREINPLRGYHPWHSFKLKRNLQAFDKHCTDLVIEERANLAGDAAAERKYERGILSVMLGEDEDGSSMPLSRIVDNIKTFLFAGHDTTSTLLSFAVGMIATHKHVEDKLLAEIDSVLGDRSEPTHDDLSRFVYLKMVLKETLRMFPPAATGRRLPMGYRLGDYVVDYPKTDIIISSYVVHHDPELWEDPEIFDPERFSEENSKGRHPLSFIPFLAGNRNCIGQHLALMEATVALAMIYRKFTFRMAYGHVPQLTYRITNVCANGMKVFVFQRSQPGVAGLNT</sequence>
<evidence type="ECO:0000256" key="5">
    <source>
        <dbReference type="ARBA" id="ARBA00023004"/>
    </source>
</evidence>
<dbReference type="RefSeq" id="XP_004332962.1">
    <property type="nucleotide sequence ID" value="XM_004332914.1"/>
</dbReference>
<name>L8GDK6_ACACF</name>
<dbReference type="STRING" id="1257118.L8GDK6"/>
<protein>
    <submittedName>
        <fullName evidence="9">Cytochrome p450 superfamily protein</fullName>
    </submittedName>
</protein>
<dbReference type="Pfam" id="PF00067">
    <property type="entry name" value="p450"/>
    <property type="match status" value="1"/>
</dbReference>
<comment type="similarity">
    <text evidence="1">Belongs to the cytochrome P450 family.</text>
</comment>
<keyword evidence="8" id="KW-0472">Membrane</keyword>
<evidence type="ECO:0000256" key="2">
    <source>
        <dbReference type="ARBA" id="ARBA00022617"/>
    </source>
</evidence>
<keyword evidence="2 7" id="KW-0349">Heme</keyword>
<dbReference type="GO" id="GO:0005506">
    <property type="term" value="F:iron ion binding"/>
    <property type="evidence" value="ECO:0007669"/>
    <property type="project" value="InterPro"/>
</dbReference>
<dbReference type="OMA" id="DKWERYA"/>
<dbReference type="GO" id="GO:0004497">
    <property type="term" value="F:monooxygenase activity"/>
    <property type="evidence" value="ECO:0007669"/>
    <property type="project" value="UniProtKB-KW"/>
</dbReference>
<gene>
    <name evidence="9" type="ORF">ACA1_338060</name>
</gene>
<evidence type="ECO:0000256" key="6">
    <source>
        <dbReference type="ARBA" id="ARBA00023033"/>
    </source>
</evidence>
<feature type="binding site" description="axial binding residue" evidence="7">
    <location>
        <position position="452"/>
    </location>
    <ligand>
        <name>heme</name>
        <dbReference type="ChEBI" id="CHEBI:30413"/>
    </ligand>
    <ligandPart>
        <name>Fe</name>
        <dbReference type="ChEBI" id="CHEBI:18248"/>
    </ligandPart>
</feature>
<dbReference type="AlphaFoldDB" id="L8GDK6"/>
<evidence type="ECO:0000256" key="7">
    <source>
        <dbReference type="PIRSR" id="PIRSR602401-1"/>
    </source>
</evidence>
<evidence type="ECO:0000256" key="8">
    <source>
        <dbReference type="SAM" id="Phobius"/>
    </source>
</evidence>
<dbReference type="GeneID" id="14911366"/>
<keyword evidence="4" id="KW-0560">Oxidoreductase</keyword>
<organism evidence="9 10">
    <name type="scientific">Acanthamoeba castellanii (strain ATCC 30010 / Neff)</name>
    <dbReference type="NCBI Taxonomy" id="1257118"/>
    <lineage>
        <taxon>Eukaryota</taxon>
        <taxon>Amoebozoa</taxon>
        <taxon>Discosea</taxon>
        <taxon>Longamoebia</taxon>
        <taxon>Centramoebida</taxon>
        <taxon>Acanthamoebidae</taxon>
        <taxon>Acanthamoeba</taxon>
    </lineage>
</organism>
<keyword evidence="3 7" id="KW-0479">Metal-binding</keyword>
<dbReference type="EMBL" id="KB008170">
    <property type="protein sequence ID" value="ELR10949.1"/>
    <property type="molecule type" value="Genomic_DNA"/>
</dbReference>
<keyword evidence="5 7" id="KW-0408">Iron</keyword>
<evidence type="ECO:0000256" key="1">
    <source>
        <dbReference type="ARBA" id="ARBA00010617"/>
    </source>
</evidence>
<keyword evidence="10" id="KW-1185">Reference proteome</keyword>
<evidence type="ECO:0000313" key="9">
    <source>
        <dbReference type="EMBL" id="ELR10949.1"/>
    </source>
</evidence>